<protein>
    <submittedName>
        <fullName evidence="2">Chemotaxis phosphatase, CheZ</fullName>
    </submittedName>
</protein>
<dbReference type="RefSeq" id="WP_245293911.1">
    <property type="nucleotide sequence ID" value="NZ_MCRJ01000015.1"/>
</dbReference>
<evidence type="ECO:0000256" key="1">
    <source>
        <dbReference type="SAM" id="MobiDB-lite"/>
    </source>
</evidence>
<dbReference type="AlphaFoldDB" id="A0A1E3H5X1"/>
<gene>
    <name evidence="2" type="ORF">A6302_00957</name>
</gene>
<accession>A0A1E3H5X1</accession>
<dbReference type="SUPFAM" id="SSF75708">
    <property type="entry name" value="Chemotaxis phosphatase CheZ"/>
    <property type="match status" value="1"/>
</dbReference>
<evidence type="ECO:0000313" key="3">
    <source>
        <dbReference type="Proteomes" id="UP000094622"/>
    </source>
</evidence>
<dbReference type="Proteomes" id="UP000094622">
    <property type="component" value="Unassembled WGS sequence"/>
</dbReference>
<name>A0A1E3H5X1_9HYPH</name>
<keyword evidence="3" id="KW-1185">Reference proteome</keyword>
<reference evidence="2 3" key="1">
    <citation type="submission" date="2016-07" db="EMBL/GenBank/DDBJ databases">
        <title>Draft Genome Sequence of Methylobrevis pamukkalensis PK2.</title>
        <authorList>
            <person name="Vasilenko O.V."/>
            <person name="Doronina N.V."/>
            <person name="Shmareva M.N."/>
            <person name="Tarlachkov S.V."/>
            <person name="Mustakhimov I."/>
            <person name="Trotsenko Y.A."/>
        </authorList>
    </citation>
    <scope>NUCLEOTIDE SEQUENCE [LARGE SCALE GENOMIC DNA]</scope>
    <source>
        <strain evidence="2 3">PK2</strain>
    </source>
</reference>
<dbReference type="EMBL" id="MCRJ01000015">
    <property type="protein sequence ID" value="ODN71713.1"/>
    <property type="molecule type" value="Genomic_DNA"/>
</dbReference>
<evidence type="ECO:0000313" key="2">
    <source>
        <dbReference type="EMBL" id="ODN71713.1"/>
    </source>
</evidence>
<sequence length="274" mass="30741">MSRGKRAYRIESYLNGASAQLALPSPAFDQSAQILHEISELKRMMAPTREVSTAVLEDYRRQFGEAMKLKDELDEIQAAIMQTKREIATLHVSNFEGREMSRVTDELDAVVHGTERATETILSAAEVIDDAANTLAARTKGEDHALAADIQERVIAIFEACNFQDLTGQRINKVVHAMRFIETRVARMIEIWGGMEASPRSRPTRWPSARATPPCSTVRRSRPTRTSPARTTSTPCSPEAFTASFRPHLPDTAPIASARRSCYEQRVNNRRGWR</sequence>
<feature type="compositionally biased region" description="Low complexity" evidence="1">
    <location>
        <begin position="212"/>
        <end position="238"/>
    </location>
</feature>
<comment type="caution">
    <text evidence="2">The sequence shown here is derived from an EMBL/GenBank/DDBJ whole genome shotgun (WGS) entry which is preliminary data.</text>
</comment>
<organism evidence="2 3">
    <name type="scientific">Methylobrevis pamukkalensis</name>
    <dbReference type="NCBI Taxonomy" id="1439726"/>
    <lineage>
        <taxon>Bacteria</taxon>
        <taxon>Pseudomonadati</taxon>
        <taxon>Pseudomonadota</taxon>
        <taxon>Alphaproteobacteria</taxon>
        <taxon>Hyphomicrobiales</taxon>
        <taxon>Pleomorphomonadaceae</taxon>
        <taxon>Methylobrevis</taxon>
    </lineage>
</organism>
<proteinExistence type="predicted"/>
<dbReference type="Gene3D" id="1.10.287.500">
    <property type="entry name" value="Helix hairpin bin"/>
    <property type="match status" value="1"/>
</dbReference>
<feature type="region of interest" description="Disordered" evidence="1">
    <location>
        <begin position="197"/>
        <end position="250"/>
    </location>
</feature>